<keyword evidence="3" id="KW-0677">Repeat</keyword>
<keyword evidence="6" id="KW-0805">Transcription regulation</keyword>
<evidence type="ECO:0000259" key="11">
    <source>
        <dbReference type="PROSITE" id="PS50157"/>
    </source>
</evidence>
<dbReference type="OrthoDB" id="8953942at2759"/>
<name>A0A815VCB5_9BILA</name>
<evidence type="ECO:0000313" key="12">
    <source>
        <dbReference type="EMBL" id="CAF1533975.1"/>
    </source>
</evidence>
<dbReference type="GO" id="GO:0008270">
    <property type="term" value="F:zinc ion binding"/>
    <property type="evidence" value="ECO:0007669"/>
    <property type="project" value="UniProtKB-KW"/>
</dbReference>
<evidence type="ECO:0000313" key="14">
    <source>
        <dbReference type="Proteomes" id="UP000663829"/>
    </source>
</evidence>
<dbReference type="PROSITE" id="PS50157">
    <property type="entry name" value="ZINC_FINGER_C2H2_2"/>
    <property type="match status" value="1"/>
</dbReference>
<dbReference type="InterPro" id="IPR042972">
    <property type="entry name" value="INSM1/2"/>
</dbReference>
<dbReference type="GO" id="GO:0010564">
    <property type="term" value="P:regulation of cell cycle process"/>
    <property type="evidence" value="ECO:0007669"/>
    <property type="project" value="TreeGrafter"/>
</dbReference>
<dbReference type="PROSITE" id="PS00028">
    <property type="entry name" value="ZINC_FINGER_C2H2_1"/>
    <property type="match status" value="2"/>
</dbReference>
<sequence length="387" mass="44724">MVTIEKFSRKRSAPETTKSKHSKLKKHLKSYNNNNKSHEDDTSSPINGTRITEWKEYEKWKEVRGDIEPAMNYVEITQETIEELKKIKNIIGDYICQLCKVKYENAFQLAMHKCPRVVHIEFRCPDCDKTFNCPANLASHRRWHKPENIHDKPRYSSRSDSCSTSSLSDTINVNETKPEKQVITIHRNLTLERQHPKLATNEIVEPNIRQISSLITNHESNISSFQNTLPTYSASTCYRPIHNAPFHSSLNISPPVHKTSFDGTLDSVANKTIANFLSSIAPLNRTFVNPVLGHIFDRPQDHSLLTQFVLEHNLQLFPTNYNHLTTAFREYQHNNSGKHFQQACIFCSEQFLDLKRLTQHIQKKHAVKRKNIPNINTSSSLIVEQNN</sequence>
<keyword evidence="4 9" id="KW-0863">Zinc-finger</keyword>
<feature type="region of interest" description="Disordered" evidence="10">
    <location>
        <begin position="1"/>
        <end position="47"/>
    </location>
</feature>
<accession>A0A815VCB5</accession>
<evidence type="ECO:0000256" key="5">
    <source>
        <dbReference type="ARBA" id="ARBA00022833"/>
    </source>
</evidence>
<proteinExistence type="predicted"/>
<feature type="compositionally biased region" description="Low complexity" evidence="10">
    <location>
        <begin position="156"/>
        <end position="168"/>
    </location>
</feature>
<evidence type="ECO:0000256" key="6">
    <source>
        <dbReference type="ARBA" id="ARBA00023015"/>
    </source>
</evidence>
<organism evidence="12 14">
    <name type="scientific">Didymodactylos carnosus</name>
    <dbReference type="NCBI Taxonomy" id="1234261"/>
    <lineage>
        <taxon>Eukaryota</taxon>
        <taxon>Metazoa</taxon>
        <taxon>Spiralia</taxon>
        <taxon>Gnathifera</taxon>
        <taxon>Rotifera</taxon>
        <taxon>Eurotatoria</taxon>
        <taxon>Bdelloidea</taxon>
        <taxon>Philodinida</taxon>
        <taxon>Philodinidae</taxon>
        <taxon>Didymodactylos</taxon>
    </lineage>
</organism>
<dbReference type="GO" id="GO:0000978">
    <property type="term" value="F:RNA polymerase II cis-regulatory region sequence-specific DNA binding"/>
    <property type="evidence" value="ECO:0007669"/>
    <property type="project" value="TreeGrafter"/>
</dbReference>
<dbReference type="SUPFAM" id="SSF57667">
    <property type="entry name" value="beta-beta-alpha zinc fingers"/>
    <property type="match status" value="1"/>
</dbReference>
<reference evidence="12" key="1">
    <citation type="submission" date="2021-02" db="EMBL/GenBank/DDBJ databases">
        <authorList>
            <person name="Nowell W R."/>
        </authorList>
    </citation>
    <scope>NUCLEOTIDE SEQUENCE</scope>
</reference>
<evidence type="ECO:0000256" key="1">
    <source>
        <dbReference type="ARBA" id="ARBA00004123"/>
    </source>
</evidence>
<comment type="caution">
    <text evidence="12">The sequence shown here is derived from an EMBL/GenBank/DDBJ whole genome shotgun (WGS) entry which is preliminary data.</text>
</comment>
<dbReference type="PANTHER" id="PTHR15065:SF4">
    <property type="entry name" value="LD18634P"/>
    <property type="match status" value="1"/>
</dbReference>
<dbReference type="GO" id="GO:0017053">
    <property type="term" value="C:transcription repressor complex"/>
    <property type="evidence" value="ECO:0007669"/>
    <property type="project" value="TreeGrafter"/>
</dbReference>
<evidence type="ECO:0000256" key="8">
    <source>
        <dbReference type="ARBA" id="ARBA00023242"/>
    </source>
</evidence>
<dbReference type="SMART" id="SM00355">
    <property type="entry name" value="ZnF_C2H2"/>
    <property type="match status" value="3"/>
</dbReference>
<evidence type="ECO:0000256" key="4">
    <source>
        <dbReference type="ARBA" id="ARBA00022771"/>
    </source>
</evidence>
<evidence type="ECO:0000256" key="7">
    <source>
        <dbReference type="ARBA" id="ARBA00023163"/>
    </source>
</evidence>
<keyword evidence="7" id="KW-0804">Transcription</keyword>
<evidence type="ECO:0000256" key="2">
    <source>
        <dbReference type="ARBA" id="ARBA00022723"/>
    </source>
</evidence>
<keyword evidence="8" id="KW-0539">Nucleus</keyword>
<dbReference type="GO" id="GO:0001227">
    <property type="term" value="F:DNA-binding transcription repressor activity, RNA polymerase II-specific"/>
    <property type="evidence" value="ECO:0007669"/>
    <property type="project" value="TreeGrafter"/>
</dbReference>
<dbReference type="Proteomes" id="UP000663829">
    <property type="component" value="Unassembled WGS sequence"/>
</dbReference>
<dbReference type="FunFam" id="3.30.160.60:FF:001896">
    <property type="entry name" value="insulinoma-associated protein 1b"/>
    <property type="match status" value="1"/>
</dbReference>
<dbReference type="InterPro" id="IPR036236">
    <property type="entry name" value="Znf_C2H2_sf"/>
</dbReference>
<comment type="subcellular location">
    <subcellularLocation>
        <location evidence="1">Nucleus</location>
    </subcellularLocation>
</comment>
<keyword evidence="5" id="KW-0862">Zinc</keyword>
<dbReference type="Proteomes" id="UP000681722">
    <property type="component" value="Unassembled WGS sequence"/>
</dbReference>
<dbReference type="PANTHER" id="PTHR15065">
    <property type="entry name" value="INSULINOMA-ASSOCIATED 1"/>
    <property type="match status" value="1"/>
</dbReference>
<feature type="domain" description="C2H2-type" evidence="11">
    <location>
        <begin position="122"/>
        <end position="149"/>
    </location>
</feature>
<evidence type="ECO:0000313" key="13">
    <source>
        <dbReference type="EMBL" id="CAF4393605.1"/>
    </source>
</evidence>
<keyword evidence="2" id="KW-0479">Metal-binding</keyword>
<feature type="region of interest" description="Disordered" evidence="10">
    <location>
        <begin position="147"/>
        <end position="169"/>
    </location>
</feature>
<dbReference type="InterPro" id="IPR013087">
    <property type="entry name" value="Znf_C2H2_type"/>
</dbReference>
<evidence type="ECO:0000256" key="3">
    <source>
        <dbReference type="ARBA" id="ARBA00022737"/>
    </source>
</evidence>
<dbReference type="EMBL" id="CAJOBC010090692">
    <property type="protein sequence ID" value="CAF4393605.1"/>
    <property type="molecule type" value="Genomic_DNA"/>
</dbReference>
<dbReference type="GO" id="GO:0005634">
    <property type="term" value="C:nucleus"/>
    <property type="evidence" value="ECO:0007669"/>
    <property type="project" value="UniProtKB-SubCell"/>
</dbReference>
<evidence type="ECO:0000256" key="10">
    <source>
        <dbReference type="SAM" id="MobiDB-lite"/>
    </source>
</evidence>
<feature type="compositionally biased region" description="Basic residues" evidence="10">
    <location>
        <begin position="19"/>
        <end position="29"/>
    </location>
</feature>
<evidence type="ECO:0000256" key="9">
    <source>
        <dbReference type="PROSITE-ProRule" id="PRU00042"/>
    </source>
</evidence>
<gene>
    <name evidence="12" type="ORF">GPM918_LOCUS38219</name>
    <name evidence="13" type="ORF">SRO942_LOCUS39030</name>
</gene>
<dbReference type="Gene3D" id="3.30.160.60">
    <property type="entry name" value="Classic Zinc Finger"/>
    <property type="match status" value="1"/>
</dbReference>
<dbReference type="GO" id="GO:0030182">
    <property type="term" value="P:neuron differentiation"/>
    <property type="evidence" value="ECO:0007669"/>
    <property type="project" value="TreeGrafter"/>
</dbReference>
<dbReference type="AlphaFoldDB" id="A0A815VCB5"/>
<dbReference type="EMBL" id="CAJNOQ010025091">
    <property type="protein sequence ID" value="CAF1533975.1"/>
    <property type="molecule type" value="Genomic_DNA"/>
</dbReference>
<keyword evidence="14" id="KW-1185">Reference proteome</keyword>
<protein>
    <recommendedName>
        <fullName evidence="11">C2H2-type domain-containing protein</fullName>
    </recommendedName>
</protein>